<dbReference type="EMBL" id="HG721886">
    <property type="protein sequence ID" value="CDJ60600.1"/>
    <property type="molecule type" value="Genomic_DNA"/>
</dbReference>
<dbReference type="OrthoDB" id="347642at2759"/>
<feature type="region of interest" description="Disordered" evidence="1">
    <location>
        <begin position="571"/>
        <end position="591"/>
    </location>
</feature>
<dbReference type="VEuPathDB" id="ToxoDB:EMWEY_00032500"/>
<feature type="compositionally biased region" description="Polar residues" evidence="1">
    <location>
        <begin position="501"/>
        <end position="513"/>
    </location>
</feature>
<feature type="compositionally biased region" description="Acidic residues" evidence="1">
    <location>
        <begin position="479"/>
        <end position="489"/>
    </location>
</feature>
<dbReference type="GeneID" id="25337236"/>
<dbReference type="Proteomes" id="UP000030763">
    <property type="component" value="Unassembled WGS sequence"/>
</dbReference>
<feature type="compositionally biased region" description="Polar residues" evidence="1">
    <location>
        <begin position="317"/>
        <end position="336"/>
    </location>
</feature>
<feature type="compositionally biased region" description="Polar residues" evidence="1">
    <location>
        <begin position="577"/>
        <end position="591"/>
    </location>
</feature>
<dbReference type="OMA" id="RYASKYE"/>
<protein>
    <submittedName>
        <fullName evidence="2">Uncharacterized protein</fullName>
    </submittedName>
</protein>
<dbReference type="RefSeq" id="XP_013337250.1">
    <property type="nucleotide sequence ID" value="XM_013481796.1"/>
</dbReference>
<accession>U6MG40</accession>
<feature type="compositionally biased region" description="Low complexity" evidence="1">
    <location>
        <begin position="349"/>
        <end position="364"/>
    </location>
</feature>
<reference evidence="2" key="2">
    <citation type="submission" date="2013-10" db="EMBL/GenBank/DDBJ databases">
        <authorList>
            <person name="Aslett M."/>
        </authorList>
    </citation>
    <scope>NUCLEOTIDE SEQUENCE [LARGE SCALE GENOMIC DNA]</scope>
    <source>
        <strain evidence="2">Weybridge</strain>
    </source>
</reference>
<reference evidence="2" key="1">
    <citation type="submission" date="2013-10" db="EMBL/GenBank/DDBJ databases">
        <title>Genomic analysis of the causative agents of coccidiosis in chickens.</title>
        <authorList>
            <person name="Reid A.J."/>
            <person name="Blake D."/>
            <person name="Billington K."/>
            <person name="Browne H."/>
            <person name="Dunn M."/>
            <person name="Hung S."/>
            <person name="Kawahara F."/>
            <person name="Miranda-Saavedra D."/>
            <person name="Mourier T."/>
            <person name="Nagra H."/>
            <person name="Otto T.D."/>
            <person name="Rawlings N."/>
            <person name="Sanchez A."/>
            <person name="Sanders M."/>
            <person name="Subramaniam C."/>
            <person name="Tay Y."/>
            <person name="Dear P."/>
            <person name="Doerig C."/>
            <person name="Gruber A."/>
            <person name="Parkinson J."/>
            <person name="Shirley M."/>
            <person name="Wan K.L."/>
            <person name="Berriman M."/>
            <person name="Tomley F."/>
            <person name="Pain A."/>
        </authorList>
    </citation>
    <scope>NUCLEOTIDE SEQUENCE [LARGE SCALE GENOMIC DNA]</scope>
    <source>
        <strain evidence="2">Weybridge</strain>
    </source>
</reference>
<feature type="compositionally biased region" description="Polar residues" evidence="1">
    <location>
        <begin position="529"/>
        <end position="552"/>
    </location>
</feature>
<feature type="region of interest" description="Disordered" evidence="1">
    <location>
        <begin position="220"/>
        <end position="240"/>
    </location>
</feature>
<sequence>MPSSSNELEAVSFSFGELQPLSRVSNDFQSRVYIPGSISIENDGASPGETDSSHFVWNTATVSTTPSLSSTATARPKFTPAERFPLSEGRLRHNFGTDSAHQKFESPVAKKFNRLHTLAKSDTYWLGLTALAILIALNSALDPLRSKLLRVGCKWAKTDGTSLQLSWDDDFIPRMPGRLGIQASRASEVPSSSQTSFHTEFERKTYHGFGSDGFNGDGLLFSGSSRRPNESEGSFGPVKFSENPHPVFTLPAAESSHGPLHRVVSRSVSKFETWRLDDAKEAREGTAPQLGQYSPHSVYDGSPSEPDSDHTLDRGSGYSTPTTDASTDDVPSNNADSRMGLARGHSESDSSSSNNSGGHRNGQSRTDRKRISNLQNRQRVSGMHGGHHRGSEVVEMQPKGHRKRIKVSRHSRVGTASTTEKQTAQSGLRRRGQQRSRRSARNSLSKRQHKVPSVNMVFQTPKKTRFFLPDSNVASGDASGEDDDSDENEATSVYSHIPVPSGSTDVHSQSGESALTLFSVDNGDESSDGGRTTSLPHQSSQSAFAPSSTTTGPGDFAVVAAARLLASRVSPDASFNLPKNQQASYSGSNNASSLPTEVLLYLVRQALEELVLSENAK</sequence>
<name>U6MG40_EIMMA</name>
<dbReference type="AlphaFoldDB" id="U6MG40"/>
<evidence type="ECO:0000313" key="2">
    <source>
        <dbReference type="EMBL" id="CDJ60600.1"/>
    </source>
</evidence>
<feature type="region of interest" description="Disordered" evidence="1">
    <location>
        <begin position="279"/>
        <end position="552"/>
    </location>
</feature>
<keyword evidence="3" id="KW-1185">Reference proteome</keyword>
<proteinExistence type="predicted"/>
<feature type="compositionally biased region" description="Polar residues" evidence="1">
    <location>
        <begin position="414"/>
        <end position="423"/>
    </location>
</feature>
<organism evidence="2 3">
    <name type="scientific">Eimeria maxima</name>
    <name type="common">Coccidian parasite</name>
    <dbReference type="NCBI Taxonomy" id="5804"/>
    <lineage>
        <taxon>Eukaryota</taxon>
        <taxon>Sar</taxon>
        <taxon>Alveolata</taxon>
        <taxon>Apicomplexa</taxon>
        <taxon>Conoidasida</taxon>
        <taxon>Coccidia</taxon>
        <taxon>Eucoccidiorida</taxon>
        <taxon>Eimeriorina</taxon>
        <taxon>Eimeriidae</taxon>
        <taxon>Eimeria</taxon>
    </lineage>
</organism>
<evidence type="ECO:0000256" key="1">
    <source>
        <dbReference type="SAM" id="MobiDB-lite"/>
    </source>
</evidence>
<gene>
    <name evidence="2" type="ORF">EMWEY_00032500</name>
</gene>
<evidence type="ECO:0000313" key="3">
    <source>
        <dbReference type="Proteomes" id="UP000030763"/>
    </source>
</evidence>
<feature type="compositionally biased region" description="Basic residues" evidence="1">
    <location>
        <begin position="399"/>
        <end position="412"/>
    </location>
</feature>
<feature type="compositionally biased region" description="Basic residues" evidence="1">
    <location>
        <begin position="428"/>
        <end position="450"/>
    </location>
</feature>